<dbReference type="RefSeq" id="WP_125136910.1">
    <property type="nucleotide sequence ID" value="NZ_LR130778.1"/>
</dbReference>
<name>A0A3P7P2A8_9FIRM</name>
<feature type="signal peptide" evidence="2">
    <location>
        <begin position="1"/>
        <end position="22"/>
    </location>
</feature>
<dbReference type="AlphaFoldDB" id="A0A3P7P2A8"/>
<dbReference type="KEGG" id="cbar:PATL70BA_1741"/>
<dbReference type="EMBL" id="LR130778">
    <property type="protein sequence ID" value="VDN47630.1"/>
    <property type="molecule type" value="Genomic_DNA"/>
</dbReference>
<evidence type="ECO:0000313" key="4">
    <source>
        <dbReference type="Proteomes" id="UP000279029"/>
    </source>
</evidence>
<feature type="chain" id="PRO_5017990615" evidence="2">
    <location>
        <begin position="23"/>
        <end position="251"/>
    </location>
</feature>
<dbReference type="Proteomes" id="UP000279029">
    <property type="component" value="Chromosome"/>
</dbReference>
<reference evidence="3 4" key="1">
    <citation type="submission" date="2018-09" db="EMBL/GenBank/DDBJ databases">
        <authorList>
            <person name="Postec A."/>
        </authorList>
    </citation>
    <scope>NUCLEOTIDE SEQUENCE [LARGE SCALE GENOMIC DNA]</scope>
    <source>
        <strain evidence="3">70B-A</strain>
    </source>
</reference>
<keyword evidence="1" id="KW-0175">Coiled coil</keyword>
<gene>
    <name evidence="3" type="ORF">PATL70BA_1741</name>
</gene>
<keyword evidence="4" id="KW-1185">Reference proteome</keyword>
<keyword evidence="2" id="KW-0732">Signal</keyword>
<proteinExistence type="predicted"/>
<sequence>MKKLVVLLTILLIVNSSLVVNASGQRGGNPNMNQGQNRSTTAFMGETVKNKENATQRYDNFFEKREENQVRRLDQAATRWEARLEKREAVITRHLEVIQLYAPELLADYEAAFEEHKAIHTELMETRTAIAEDYMDETNAGLEALKAEIEEKLEAETITTQEAREMIRTYMLERKEGFKALFDEFQEAIAEEKAAYEILKAEADVLKAELRAAIEAEDADLCNTLLTQLYDYLLAHIEFDQFKLDTLNDIF</sequence>
<accession>A0A3P7P2A8</accession>
<feature type="coiled-coil region" evidence="1">
    <location>
        <begin position="135"/>
        <end position="216"/>
    </location>
</feature>
<protein>
    <submittedName>
        <fullName evidence="3">Uncharacterized protein</fullName>
    </submittedName>
</protein>
<evidence type="ECO:0000313" key="3">
    <source>
        <dbReference type="EMBL" id="VDN47630.1"/>
    </source>
</evidence>
<evidence type="ECO:0000256" key="2">
    <source>
        <dbReference type="SAM" id="SignalP"/>
    </source>
</evidence>
<organism evidence="3 4">
    <name type="scientific">Petrocella atlantisensis</name>
    <dbReference type="NCBI Taxonomy" id="2173034"/>
    <lineage>
        <taxon>Bacteria</taxon>
        <taxon>Bacillati</taxon>
        <taxon>Bacillota</taxon>
        <taxon>Clostridia</taxon>
        <taxon>Lachnospirales</taxon>
        <taxon>Vallitaleaceae</taxon>
        <taxon>Petrocella</taxon>
    </lineage>
</organism>
<evidence type="ECO:0000256" key="1">
    <source>
        <dbReference type="SAM" id="Coils"/>
    </source>
</evidence>